<comment type="subcellular location">
    <subcellularLocation>
        <location evidence="1">Cell envelope</location>
    </subcellularLocation>
</comment>
<sequence>MDVVRSKVKPSFKDLIVKYKHAILIVGALAFVSWVRLNLGSDLPEKDRQSIVIENVQQGSLKIDFDGYGTLRSNNQKLLTSYTAATVEEIVLRPGARVSAGSVILKMSNPQIDQQLAIAKQQLESEQMELNQLQLNNEQTLNERVISVVQLESQLALAQLRKKAMQKLFEKGIVSELTYTEADLTAKQFEGHLELLRRSVESLKEVNAKKLEIQKKLIEQREIDFQTVLNTKDKLTVKAPEAGILQELYVELGQSVAPGEQLIMIGNREDLLGLLKIPQSKVGLVNIGQTATLKIGTDTVSAEVTRIDPAIEDSTVTVELTPTNTLPASARPNQRIDGTIHVNELANVLYVRKPANVRANSTQKVFVLDNEEKVATQTSVSFGEDSGQFIEVRTGLQAGQQVILSDMSNIANSEVVRIVF</sequence>
<keyword evidence="4" id="KW-0812">Transmembrane</keyword>
<name>A0A0F9RSM6_9ZZZZ</name>
<keyword evidence="4" id="KW-0472">Membrane</keyword>
<evidence type="ECO:0000313" key="5">
    <source>
        <dbReference type="EMBL" id="KKN57749.1"/>
    </source>
</evidence>
<evidence type="ECO:0000256" key="1">
    <source>
        <dbReference type="ARBA" id="ARBA00004196"/>
    </source>
</evidence>
<feature type="coiled-coil region" evidence="3">
    <location>
        <begin position="116"/>
        <end position="206"/>
    </location>
</feature>
<dbReference type="GO" id="GO:0030313">
    <property type="term" value="C:cell envelope"/>
    <property type="evidence" value="ECO:0007669"/>
    <property type="project" value="UniProtKB-SubCell"/>
</dbReference>
<feature type="transmembrane region" description="Helical" evidence="4">
    <location>
        <begin position="21"/>
        <end position="39"/>
    </location>
</feature>
<accession>A0A0F9RSM6</accession>
<comment type="caution">
    <text evidence="5">The sequence shown here is derived from an EMBL/GenBank/DDBJ whole genome shotgun (WGS) entry which is preliminary data.</text>
</comment>
<dbReference type="EMBL" id="LAZR01000791">
    <property type="protein sequence ID" value="KKN57749.1"/>
    <property type="molecule type" value="Genomic_DNA"/>
</dbReference>
<keyword evidence="2 3" id="KW-0175">Coiled coil</keyword>
<dbReference type="PANTHER" id="PTHR32347">
    <property type="entry name" value="EFFLUX SYSTEM COMPONENT YKNX-RELATED"/>
    <property type="match status" value="1"/>
</dbReference>
<dbReference type="InterPro" id="IPR050465">
    <property type="entry name" value="UPF0194_transport"/>
</dbReference>
<dbReference type="Gene3D" id="2.40.30.170">
    <property type="match status" value="1"/>
</dbReference>
<evidence type="ECO:0008006" key="6">
    <source>
        <dbReference type="Google" id="ProtNLM"/>
    </source>
</evidence>
<evidence type="ECO:0000256" key="3">
    <source>
        <dbReference type="SAM" id="Coils"/>
    </source>
</evidence>
<dbReference type="AlphaFoldDB" id="A0A0F9RSM6"/>
<dbReference type="Gene3D" id="2.40.50.100">
    <property type="match status" value="1"/>
</dbReference>
<evidence type="ECO:0000256" key="2">
    <source>
        <dbReference type="ARBA" id="ARBA00023054"/>
    </source>
</evidence>
<proteinExistence type="predicted"/>
<keyword evidence="4" id="KW-1133">Transmembrane helix</keyword>
<dbReference type="Gene3D" id="1.10.287.470">
    <property type="entry name" value="Helix hairpin bin"/>
    <property type="match status" value="1"/>
</dbReference>
<reference evidence="5" key="1">
    <citation type="journal article" date="2015" name="Nature">
        <title>Complex archaea that bridge the gap between prokaryotes and eukaryotes.</title>
        <authorList>
            <person name="Spang A."/>
            <person name="Saw J.H."/>
            <person name="Jorgensen S.L."/>
            <person name="Zaremba-Niedzwiedzka K."/>
            <person name="Martijn J."/>
            <person name="Lind A.E."/>
            <person name="van Eijk R."/>
            <person name="Schleper C."/>
            <person name="Guy L."/>
            <person name="Ettema T.J."/>
        </authorList>
    </citation>
    <scope>NUCLEOTIDE SEQUENCE</scope>
</reference>
<dbReference type="Gene3D" id="2.40.420.20">
    <property type="match status" value="1"/>
</dbReference>
<organism evidence="5">
    <name type="scientific">marine sediment metagenome</name>
    <dbReference type="NCBI Taxonomy" id="412755"/>
    <lineage>
        <taxon>unclassified sequences</taxon>
        <taxon>metagenomes</taxon>
        <taxon>ecological metagenomes</taxon>
    </lineage>
</organism>
<evidence type="ECO:0000256" key="4">
    <source>
        <dbReference type="SAM" id="Phobius"/>
    </source>
</evidence>
<protein>
    <recommendedName>
        <fullName evidence="6">RND efflux pump membrane fusion protein barrel-sandwich domain-containing protein</fullName>
    </recommendedName>
</protein>
<dbReference type="PANTHER" id="PTHR32347:SF23">
    <property type="entry name" value="BLL5650 PROTEIN"/>
    <property type="match status" value="1"/>
</dbReference>
<gene>
    <name evidence="5" type="ORF">LCGC14_0559090</name>
</gene>